<gene>
    <name evidence="3" type="ORF">HWQ62_00216</name>
</gene>
<evidence type="ECO:0000313" key="3">
    <source>
        <dbReference type="EMBL" id="QOI90353.1"/>
    </source>
</evidence>
<feature type="coiled-coil region" evidence="1">
    <location>
        <begin position="458"/>
        <end position="485"/>
    </location>
</feature>
<reference evidence="3" key="1">
    <citation type="submission" date="2020-06" db="EMBL/GenBank/DDBJ databases">
        <title>Lateral gene transfer of anion-conducting channel rhodopsins between green algae and giant viruses.</title>
        <authorList>
            <person name="Rozenberg A."/>
            <person name="Oppermann J."/>
            <person name="Wietek J."/>
            <person name="Fernandez Lahore R.G."/>
            <person name="Sandaa R.-A."/>
            <person name="Bratbak G."/>
            <person name="Hegemann P."/>
            <person name="Beja O."/>
        </authorList>
    </citation>
    <scope>NUCLEOTIDE SEQUENCE</scope>
    <source>
        <strain evidence="3">01B</strain>
    </source>
</reference>
<accession>A0A7M3UNS2</accession>
<evidence type="ECO:0000256" key="1">
    <source>
        <dbReference type="SAM" id="Coils"/>
    </source>
</evidence>
<dbReference type="InterPro" id="IPR003497">
    <property type="entry name" value="BRO_N_domain"/>
</dbReference>
<name>A0A7M3UNS2_POV01</name>
<organismHost>
    <name type="scientific">Pyramimonas plurioculata</name>
    <dbReference type="NCBI Taxonomy" id="36893"/>
</organismHost>
<feature type="domain" description="Bro-N" evidence="2">
    <location>
        <begin position="138"/>
        <end position="260"/>
    </location>
</feature>
<evidence type="ECO:0000259" key="2">
    <source>
        <dbReference type="PROSITE" id="PS51750"/>
    </source>
</evidence>
<feature type="coiled-coil region" evidence="1">
    <location>
        <begin position="83"/>
        <end position="123"/>
    </location>
</feature>
<sequence length="485" mass="56753">MAMQTFAHNNNTYILLDDIKKSNVNPDYFVGCKSARKCVERHNIPDSKCLYMKNNKLYAKSYKTAEVFVETKYANANIIDKVAFQKKKEAINAKKKKEQVERQAEENEKIAATRSERKDYNENELIEEPQLVHLEDHEMFLNENGEPLNIEVRGEKTMNSAYFKAYDLGKAFDYERINDMILHPTSNHVYGQHFVYFRLRTTPVNHGGLSNEQNNNTKKILYLTYNGVLKLLFCSRGNKAERFQEWATNILFTMQMGNQGDKDALAAEALNVDVSTITQIFRKSVKAVPCVYLFEVGTVGNMRQHFNLENHLDDTAKVYKYGMSSDMARRANEHSKTYGKLKDNSFGLTVFSYIDVLFMSNAETQLKHSFENMSVRLDDPKHNELVVIKKEQLTFIKELFTTMHICYSGNNTDLIRQMQEMQLNHQMKIREYETARLMDLKDHEHELDKKNTEICLMKKDMEYNIMKHKAELQEVELNYLRKQNM</sequence>
<protein>
    <recommendedName>
        <fullName evidence="2">Bro-N domain-containing protein</fullName>
    </recommendedName>
</protein>
<dbReference type="PROSITE" id="PS51750">
    <property type="entry name" value="BRO_N"/>
    <property type="match status" value="1"/>
</dbReference>
<organism evidence="3">
    <name type="scientific">Pyramimonas orientalis virus</name>
    <name type="common">PoV01</name>
    <dbReference type="NCBI Taxonomy" id="455367"/>
    <lineage>
        <taxon>Viruses</taxon>
        <taxon>Varidnaviria</taxon>
        <taxon>Bamfordvirae</taxon>
        <taxon>Nucleocytoviricota</taxon>
        <taxon>Megaviricetes</taxon>
        <taxon>Imitervirales</taxon>
        <taxon>Allomimiviridae</taxon>
        <taxon>Heliosvirus</taxon>
        <taxon>Heliosvirus raunefjordenense</taxon>
    </lineage>
</organism>
<proteinExistence type="predicted"/>
<keyword evidence="1" id="KW-0175">Coiled coil</keyword>
<dbReference type="Pfam" id="PF02498">
    <property type="entry name" value="Bro-N"/>
    <property type="match status" value="1"/>
</dbReference>
<dbReference type="EMBL" id="MT663535">
    <property type="protein sequence ID" value="QOI90353.1"/>
    <property type="molecule type" value="Genomic_DNA"/>
</dbReference>